<comment type="caution">
    <text evidence="2">The sequence shown here is derived from an EMBL/GenBank/DDBJ whole genome shotgun (WGS) entry which is preliminary data.</text>
</comment>
<evidence type="ECO:0000259" key="1">
    <source>
        <dbReference type="SMART" id="SM00849"/>
    </source>
</evidence>
<reference evidence="2" key="1">
    <citation type="submission" date="2023-06" db="EMBL/GenBank/DDBJ databases">
        <title>SYSU T00b26.</title>
        <authorList>
            <person name="Gao L."/>
            <person name="Fang B.-Z."/>
            <person name="Li W.-J."/>
        </authorList>
    </citation>
    <scope>NUCLEOTIDE SEQUENCE</scope>
    <source>
        <strain evidence="2">SYSU T00b26</strain>
    </source>
</reference>
<sequence length="322" mass="35646">MSAEVASTIGATYVQPSATQALTPGNKVADLYATNMAGPVVQRLTERTYWVEAFNYQTIFYVGDDAVLLFDAPEGISPMVAGAIAQVTDKPVTHVVYSHYHADHIADVGIFVDAAKERGQELTIVGTAKTLEKMQLVGSQYPVPTEVLAWPNAQFTFEGLTVEVHGFEWAAHTDDHSAWLLKEEGVVHSPDLINPDQPPFWRFAGNERFLFSAENLRQVRDLEWTFLSGGHGNVGYREDIDFDLAFMEDLVAAVGESMGRNDFMSFIDPNANAHTGFLAAWIDKIATEAVNALRPKYGNLYGYEDATKPNAEMVAFSMFEHR</sequence>
<dbReference type="Gene3D" id="3.60.15.10">
    <property type="entry name" value="Ribonuclease Z/Hydroxyacylglutathione hydrolase-like"/>
    <property type="match status" value="1"/>
</dbReference>
<dbReference type="PANTHER" id="PTHR42951">
    <property type="entry name" value="METALLO-BETA-LACTAMASE DOMAIN-CONTAINING"/>
    <property type="match status" value="1"/>
</dbReference>
<keyword evidence="3" id="KW-1185">Reference proteome</keyword>
<dbReference type="InterPro" id="IPR050855">
    <property type="entry name" value="NDM-1-like"/>
</dbReference>
<dbReference type="SMART" id="SM00849">
    <property type="entry name" value="Lactamase_B"/>
    <property type="match status" value="1"/>
</dbReference>
<protein>
    <submittedName>
        <fullName evidence="2">MBL fold metallo-hydrolase</fullName>
    </submittedName>
</protein>
<evidence type="ECO:0000313" key="2">
    <source>
        <dbReference type="EMBL" id="MDN4473009.1"/>
    </source>
</evidence>
<name>A0ABT8G1I9_9MICO</name>
<evidence type="ECO:0000313" key="3">
    <source>
        <dbReference type="Proteomes" id="UP001172738"/>
    </source>
</evidence>
<dbReference type="PANTHER" id="PTHR42951:SF22">
    <property type="entry name" value="METALLO BETA-LACTAMASE SUPERFAMILY LIPOPROTEIN"/>
    <property type="match status" value="1"/>
</dbReference>
<dbReference type="EMBL" id="JAUHPV010000004">
    <property type="protein sequence ID" value="MDN4473009.1"/>
    <property type="molecule type" value="Genomic_DNA"/>
</dbReference>
<dbReference type="InterPro" id="IPR001279">
    <property type="entry name" value="Metallo-B-lactamas"/>
</dbReference>
<organism evidence="2 3">
    <name type="scientific">Demequina zhanjiangensis</name>
    <dbReference type="NCBI Taxonomy" id="3051659"/>
    <lineage>
        <taxon>Bacteria</taxon>
        <taxon>Bacillati</taxon>
        <taxon>Actinomycetota</taxon>
        <taxon>Actinomycetes</taxon>
        <taxon>Micrococcales</taxon>
        <taxon>Demequinaceae</taxon>
        <taxon>Demequina</taxon>
    </lineage>
</organism>
<dbReference type="InterPro" id="IPR036866">
    <property type="entry name" value="RibonucZ/Hydroxyglut_hydro"/>
</dbReference>
<gene>
    <name evidence="2" type="ORF">QQX04_08410</name>
</gene>
<dbReference type="RefSeq" id="WP_301128118.1">
    <property type="nucleotide sequence ID" value="NZ_JAUHPV010000004.1"/>
</dbReference>
<accession>A0ABT8G1I9</accession>
<proteinExistence type="predicted"/>
<dbReference type="Pfam" id="PF00753">
    <property type="entry name" value="Lactamase_B"/>
    <property type="match status" value="1"/>
</dbReference>
<feature type="domain" description="Metallo-beta-lactamase" evidence="1">
    <location>
        <begin position="56"/>
        <end position="231"/>
    </location>
</feature>
<dbReference type="Proteomes" id="UP001172738">
    <property type="component" value="Unassembled WGS sequence"/>
</dbReference>
<dbReference type="SUPFAM" id="SSF56281">
    <property type="entry name" value="Metallo-hydrolase/oxidoreductase"/>
    <property type="match status" value="1"/>
</dbReference>